<organism evidence="1 2">
    <name type="scientific">Necator americanus</name>
    <name type="common">Human hookworm</name>
    <dbReference type="NCBI Taxonomy" id="51031"/>
    <lineage>
        <taxon>Eukaryota</taxon>
        <taxon>Metazoa</taxon>
        <taxon>Ecdysozoa</taxon>
        <taxon>Nematoda</taxon>
        <taxon>Chromadorea</taxon>
        <taxon>Rhabditida</taxon>
        <taxon>Rhabditina</taxon>
        <taxon>Rhabditomorpha</taxon>
        <taxon>Strongyloidea</taxon>
        <taxon>Ancylostomatidae</taxon>
        <taxon>Bunostominae</taxon>
        <taxon>Necator</taxon>
    </lineage>
</organism>
<keyword evidence="2" id="KW-1185">Reference proteome</keyword>
<comment type="caution">
    <text evidence="1">The sequence shown here is derived from an EMBL/GenBank/DDBJ whole genome shotgun (WGS) entry which is preliminary data.</text>
</comment>
<accession>A0ABR1D5E8</accession>
<proteinExistence type="predicted"/>
<reference evidence="1 2" key="1">
    <citation type="submission" date="2023-08" db="EMBL/GenBank/DDBJ databases">
        <title>A Necator americanus chromosomal reference genome.</title>
        <authorList>
            <person name="Ilik V."/>
            <person name="Petrzelkova K.J."/>
            <person name="Pardy F."/>
            <person name="Fuh T."/>
            <person name="Niatou-Singa F.S."/>
            <person name="Gouil Q."/>
            <person name="Baker L."/>
            <person name="Ritchie M.E."/>
            <person name="Jex A.R."/>
            <person name="Gazzola D."/>
            <person name="Li H."/>
            <person name="Toshio Fujiwara R."/>
            <person name="Zhan B."/>
            <person name="Aroian R.V."/>
            <person name="Pafco B."/>
            <person name="Schwarz E.M."/>
        </authorList>
    </citation>
    <scope>NUCLEOTIDE SEQUENCE [LARGE SCALE GENOMIC DNA]</scope>
    <source>
        <strain evidence="1 2">Aroian</strain>
        <tissue evidence="1">Whole animal</tissue>
    </source>
</reference>
<dbReference type="Proteomes" id="UP001303046">
    <property type="component" value="Unassembled WGS sequence"/>
</dbReference>
<gene>
    <name evidence="1" type="primary">Necator_chrIII.g12575</name>
    <name evidence="1" type="ORF">RB195_011809</name>
</gene>
<sequence>MRRRNERRMAELRKKSVGIVWIHNENSQAQSSRAITNEERRNDKAIHSKTKTCLEICSPRSCDDDVWNTGRTVPNIYNFKRVADNNVVLPREERLSWLIFSYNASGIFN</sequence>
<evidence type="ECO:0000313" key="2">
    <source>
        <dbReference type="Proteomes" id="UP001303046"/>
    </source>
</evidence>
<evidence type="ECO:0000313" key="1">
    <source>
        <dbReference type="EMBL" id="KAK6745306.1"/>
    </source>
</evidence>
<dbReference type="EMBL" id="JAVFWL010000003">
    <property type="protein sequence ID" value="KAK6745306.1"/>
    <property type="molecule type" value="Genomic_DNA"/>
</dbReference>
<protein>
    <submittedName>
        <fullName evidence="1">Uncharacterized protein</fullName>
    </submittedName>
</protein>
<name>A0ABR1D5E8_NECAM</name>